<evidence type="ECO:0000256" key="10">
    <source>
        <dbReference type="SAM" id="SignalP"/>
    </source>
</evidence>
<dbReference type="InterPro" id="IPR000668">
    <property type="entry name" value="Peptidase_C1A_C"/>
</dbReference>
<keyword evidence="6" id="KW-0865">Zymogen</keyword>
<feature type="chain" id="PRO_5041223157" description="Peptidase C1A papain C-terminal domain-containing protein" evidence="10">
    <location>
        <begin position="18"/>
        <end position="347"/>
    </location>
</feature>
<dbReference type="GO" id="GO:0006508">
    <property type="term" value="P:proteolysis"/>
    <property type="evidence" value="ECO:0007669"/>
    <property type="project" value="UniProtKB-KW"/>
</dbReference>
<comment type="caution">
    <text evidence="12">The sequence shown here is derived from an EMBL/GenBank/DDBJ whole genome shotgun (WGS) entry which is preliminary data.</text>
</comment>
<accession>A0AA36HGG1</accession>
<evidence type="ECO:0000313" key="13">
    <source>
        <dbReference type="Proteomes" id="UP001176961"/>
    </source>
</evidence>
<dbReference type="Pfam" id="PF00112">
    <property type="entry name" value="Peptidase_C1"/>
    <property type="match status" value="1"/>
</dbReference>
<evidence type="ECO:0000313" key="12">
    <source>
        <dbReference type="EMBL" id="CAJ0609717.1"/>
    </source>
</evidence>
<dbReference type="Proteomes" id="UP001176961">
    <property type="component" value="Unassembled WGS sequence"/>
</dbReference>
<evidence type="ECO:0000259" key="11">
    <source>
        <dbReference type="SMART" id="SM00645"/>
    </source>
</evidence>
<dbReference type="PANTHER" id="PTHR12411">
    <property type="entry name" value="CYSTEINE PROTEASE FAMILY C1-RELATED"/>
    <property type="match status" value="1"/>
</dbReference>
<proteinExistence type="inferred from homology"/>
<evidence type="ECO:0000256" key="1">
    <source>
        <dbReference type="ARBA" id="ARBA00008455"/>
    </source>
</evidence>
<dbReference type="EMBL" id="CATQJL010000326">
    <property type="protein sequence ID" value="CAJ0609717.1"/>
    <property type="molecule type" value="Genomic_DNA"/>
</dbReference>
<evidence type="ECO:0000256" key="9">
    <source>
        <dbReference type="ARBA" id="ARBA00057399"/>
    </source>
</evidence>
<evidence type="ECO:0000256" key="3">
    <source>
        <dbReference type="ARBA" id="ARBA00022729"/>
    </source>
</evidence>
<protein>
    <recommendedName>
        <fullName evidence="11">Peptidase C1A papain C-terminal domain-containing protein</fullName>
    </recommendedName>
</protein>
<feature type="signal peptide" evidence="10">
    <location>
        <begin position="1"/>
        <end position="17"/>
    </location>
</feature>
<evidence type="ECO:0000256" key="5">
    <source>
        <dbReference type="ARBA" id="ARBA00022807"/>
    </source>
</evidence>
<keyword evidence="8" id="KW-0325">Glycoprotein</keyword>
<dbReference type="AlphaFoldDB" id="A0AA36HGG1"/>
<comment type="function">
    <text evidence="9">Expression of the protease correlates with blood-feeding and suggests a role for the protease in blood digestion.</text>
</comment>
<reference evidence="12" key="1">
    <citation type="submission" date="2023-07" db="EMBL/GenBank/DDBJ databases">
        <authorList>
            <consortium name="CYATHOMIX"/>
        </authorList>
    </citation>
    <scope>NUCLEOTIDE SEQUENCE</scope>
    <source>
        <strain evidence="12">N/A</strain>
    </source>
</reference>
<evidence type="ECO:0000256" key="7">
    <source>
        <dbReference type="ARBA" id="ARBA00023157"/>
    </source>
</evidence>
<organism evidence="12 13">
    <name type="scientific">Cylicocyclus nassatus</name>
    <name type="common">Nematode worm</name>
    <dbReference type="NCBI Taxonomy" id="53992"/>
    <lineage>
        <taxon>Eukaryota</taxon>
        <taxon>Metazoa</taxon>
        <taxon>Ecdysozoa</taxon>
        <taxon>Nematoda</taxon>
        <taxon>Chromadorea</taxon>
        <taxon>Rhabditida</taxon>
        <taxon>Rhabditina</taxon>
        <taxon>Rhabditomorpha</taxon>
        <taxon>Strongyloidea</taxon>
        <taxon>Strongylidae</taxon>
        <taxon>Cylicocyclus</taxon>
    </lineage>
</organism>
<feature type="domain" description="Peptidase C1A papain C-terminal" evidence="11">
    <location>
        <begin position="85"/>
        <end position="344"/>
    </location>
</feature>
<dbReference type="PRINTS" id="PR00705">
    <property type="entry name" value="PAPAIN"/>
</dbReference>
<dbReference type="GO" id="GO:0008234">
    <property type="term" value="F:cysteine-type peptidase activity"/>
    <property type="evidence" value="ECO:0007669"/>
    <property type="project" value="UniProtKB-KW"/>
</dbReference>
<keyword evidence="13" id="KW-1185">Reference proteome</keyword>
<dbReference type="InterPro" id="IPR013128">
    <property type="entry name" value="Peptidase_C1A"/>
</dbReference>
<keyword evidence="4" id="KW-0378">Hydrolase</keyword>
<keyword evidence="5" id="KW-0788">Thiol protease</keyword>
<dbReference type="SUPFAM" id="SSF54001">
    <property type="entry name" value="Cysteine proteinases"/>
    <property type="match status" value="1"/>
</dbReference>
<evidence type="ECO:0000256" key="4">
    <source>
        <dbReference type="ARBA" id="ARBA00022801"/>
    </source>
</evidence>
<sequence length="347" mass="39286">MMFGIIWLLTLSYAAFGSVLQDRKIPMFATKLKGKDLVTYINKNQKLFTADFSRRTPDSRFMSLKFLQLKSDIPRAEEIPYDGPIPERFDAREKWPHCKSIQQVRDQTKPCASCWAVSAASVMSDRACIQSGGKIQTLISDSDLLSCCGGGNEVCGNCYDGGYPMKAWEHAIVNGTCSGGPYGAQNACKPYPFFPCGHHKGQRYYGECPPYGYETPKCRYECQSGYPRRYNQDKIFAKSAYYVKDTVKAIQKEIMLNGPVQACFELYDDFRKYKSGIYKHFGGEKKGGHAVKLIGWGVEQIDNQKVPYWIASNSENYDWGENGFFRIIRGENHCLIETNVIAGFMKV</sequence>
<comment type="similarity">
    <text evidence="1">Belongs to the peptidase C1 family.</text>
</comment>
<keyword evidence="3 10" id="KW-0732">Signal</keyword>
<dbReference type="InterPro" id="IPR038765">
    <property type="entry name" value="Papain-like_cys_pep_sf"/>
</dbReference>
<dbReference type="PROSITE" id="PS00639">
    <property type="entry name" value="THIOL_PROTEASE_HIS"/>
    <property type="match status" value="1"/>
</dbReference>
<evidence type="ECO:0000256" key="2">
    <source>
        <dbReference type="ARBA" id="ARBA00022670"/>
    </source>
</evidence>
<keyword evidence="7" id="KW-1015">Disulfide bond</keyword>
<dbReference type="CDD" id="cd02620">
    <property type="entry name" value="Peptidase_C1A_CathepsinB"/>
    <property type="match status" value="1"/>
</dbReference>
<evidence type="ECO:0000256" key="6">
    <source>
        <dbReference type="ARBA" id="ARBA00023145"/>
    </source>
</evidence>
<name>A0AA36HGG1_CYLNA</name>
<evidence type="ECO:0000256" key="8">
    <source>
        <dbReference type="ARBA" id="ARBA00023180"/>
    </source>
</evidence>
<keyword evidence="2" id="KW-0645">Protease</keyword>
<dbReference type="Gene3D" id="3.90.70.10">
    <property type="entry name" value="Cysteine proteinases"/>
    <property type="match status" value="1"/>
</dbReference>
<dbReference type="SMART" id="SM00645">
    <property type="entry name" value="Pept_C1"/>
    <property type="match status" value="1"/>
</dbReference>
<dbReference type="FunFam" id="3.90.70.10:FF:000031">
    <property type="entry name" value="Cathepsin B"/>
    <property type="match status" value="1"/>
</dbReference>
<dbReference type="InterPro" id="IPR025660">
    <property type="entry name" value="Pept_his_AS"/>
</dbReference>
<gene>
    <name evidence="12" type="ORF">CYNAS_LOCUS21700</name>
</gene>